<name>A0A835PLD5_VANPL</name>
<accession>A0A835PLD5</accession>
<reference evidence="3 4" key="1">
    <citation type="journal article" date="2020" name="Nat. Food">
        <title>A phased Vanilla planifolia genome enables genetic improvement of flavour and production.</title>
        <authorList>
            <person name="Hasing T."/>
            <person name="Tang H."/>
            <person name="Brym M."/>
            <person name="Khazi F."/>
            <person name="Huang T."/>
            <person name="Chambers A.H."/>
        </authorList>
    </citation>
    <scope>NUCLEOTIDE SEQUENCE [LARGE SCALE GENOMIC DNA]</scope>
    <source>
        <tissue evidence="2">Leaf</tissue>
    </source>
</reference>
<sequence length="247" mass="27756">MDNRGSLLQLQLQRFRHRPPPPQADTLLLRCRLPSAQKNRPRVINTLSLLPRLSEALHRLLPIEPREGFPPAREPPHLAQPRNRIRSNRGLGLGLGRHPSPILLLLRRRRFLLPRLPLLPLLRLLRLLDLADAGDLWRRRLLLDFAAFPLIGAAPGEDQGSDLAGEALRRAAVGAATGAVGVVGDGERGGLLEVLQHAVALRSRRPIHRWNSRIWSLGHRNQGFLEAKRLTRLNSIEVREDKLACGR</sequence>
<comment type="caution">
    <text evidence="2">The sequence shown here is derived from an EMBL/GenBank/DDBJ whole genome shotgun (WGS) entry which is preliminary data.</text>
</comment>
<evidence type="ECO:0000313" key="2">
    <source>
        <dbReference type="EMBL" id="KAG0454336.1"/>
    </source>
</evidence>
<protein>
    <submittedName>
        <fullName evidence="2">Uncharacterized protein</fullName>
    </submittedName>
</protein>
<dbReference type="Proteomes" id="UP000636800">
    <property type="component" value="Unassembled WGS sequence"/>
</dbReference>
<dbReference type="EMBL" id="JADCNL010000014">
    <property type="protein sequence ID" value="KAG0453233.1"/>
    <property type="molecule type" value="Genomic_DNA"/>
</dbReference>
<dbReference type="AlphaFoldDB" id="A0A835PLD5"/>
<proteinExistence type="predicted"/>
<evidence type="ECO:0000313" key="4">
    <source>
        <dbReference type="Proteomes" id="UP000639772"/>
    </source>
</evidence>
<keyword evidence="3" id="KW-1185">Reference proteome</keyword>
<evidence type="ECO:0000313" key="1">
    <source>
        <dbReference type="EMBL" id="KAG0453233.1"/>
    </source>
</evidence>
<evidence type="ECO:0000313" key="3">
    <source>
        <dbReference type="Proteomes" id="UP000636800"/>
    </source>
</evidence>
<gene>
    <name evidence="2" type="ORF">HPP92_025640</name>
    <name evidence="1" type="ORF">HPP92_025897</name>
</gene>
<dbReference type="EMBL" id="JADCNM010000014">
    <property type="protein sequence ID" value="KAG0454336.1"/>
    <property type="molecule type" value="Genomic_DNA"/>
</dbReference>
<dbReference type="Proteomes" id="UP000639772">
    <property type="component" value="Unassembled WGS sequence"/>
</dbReference>
<organism evidence="2 4">
    <name type="scientific">Vanilla planifolia</name>
    <name type="common">Vanilla</name>
    <dbReference type="NCBI Taxonomy" id="51239"/>
    <lineage>
        <taxon>Eukaryota</taxon>
        <taxon>Viridiplantae</taxon>
        <taxon>Streptophyta</taxon>
        <taxon>Embryophyta</taxon>
        <taxon>Tracheophyta</taxon>
        <taxon>Spermatophyta</taxon>
        <taxon>Magnoliopsida</taxon>
        <taxon>Liliopsida</taxon>
        <taxon>Asparagales</taxon>
        <taxon>Orchidaceae</taxon>
        <taxon>Vanilloideae</taxon>
        <taxon>Vanilleae</taxon>
        <taxon>Vanilla</taxon>
    </lineage>
</organism>